<dbReference type="Gene3D" id="1.25.40.20">
    <property type="entry name" value="Ankyrin repeat-containing domain"/>
    <property type="match status" value="1"/>
</dbReference>
<dbReference type="EMBL" id="MK500608">
    <property type="protein sequence ID" value="QBK93958.1"/>
    <property type="molecule type" value="Genomic_DNA"/>
</dbReference>
<reference evidence="1" key="1">
    <citation type="journal article" date="2019" name="MBio">
        <title>Virus Genomes from Deep Sea Sediments Expand the Ocean Megavirome and Support Independent Origins of Viral Gigantism.</title>
        <authorList>
            <person name="Backstrom D."/>
            <person name="Yutin N."/>
            <person name="Jorgensen S.L."/>
            <person name="Dharamshi J."/>
            <person name="Homa F."/>
            <person name="Zaremba-Niedwiedzka K."/>
            <person name="Spang A."/>
            <person name="Wolf Y.I."/>
            <person name="Koonin E.V."/>
            <person name="Ettema T.J."/>
        </authorList>
    </citation>
    <scope>NUCLEOTIDE SEQUENCE</scope>
</reference>
<organism evidence="1">
    <name type="scientific">Pithovirus LCPAC406</name>
    <dbReference type="NCBI Taxonomy" id="2506599"/>
    <lineage>
        <taxon>Viruses</taxon>
        <taxon>Pithoviruses</taxon>
    </lineage>
</organism>
<dbReference type="SUPFAM" id="SSF48403">
    <property type="entry name" value="Ankyrin repeat"/>
    <property type="match status" value="1"/>
</dbReference>
<protein>
    <submittedName>
        <fullName evidence="1">Ankyrin repeat protein</fullName>
    </submittedName>
</protein>
<proteinExistence type="predicted"/>
<accession>A0A481ZDH4</accession>
<sequence length="201" mass="23798">MEEDSHFALQAVREKDLDTLKNIDDLSQELIEKSMFIAAEKGYSEIFKYLAEKADVEKTQWDDCQKISAKEGHLNVFAYLNEYKAEYIYDDWHDFIEYAVIRGDLKMVKYLDQGIMDEYIILAMNHEQHHIAKYALEHGNVRFMNWEECLIAALDQKYLDLAEIITKQFEDIDWNDIYAELGEYCSDVVYDYVKDKIELNA</sequence>
<name>A0A481ZDH4_9VIRU</name>
<dbReference type="InterPro" id="IPR036770">
    <property type="entry name" value="Ankyrin_rpt-contain_sf"/>
</dbReference>
<evidence type="ECO:0000313" key="1">
    <source>
        <dbReference type="EMBL" id="QBK93958.1"/>
    </source>
</evidence>
<gene>
    <name evidence="1" type="ORF">LCPAC406_02720</name>
</gene>